<evidence type="ECO:0000313" key="1">
    <source>
        <dbReference type="EMBL" id="MBW0498678.1"/>
    </source>
</evidence>
<evidence type="ECO:0000313" key="2">
    <source>
        <dbReference type="Proteomes" id="UP000765509"/>
    </source>
</evidence>
<reference evidence="1" key="1">
    <citation type="submission" date="2021-03" db="EMBL/GenBank/DDBJ databases">
        <title>Draft genome sequence of rust myrtle Austropuccinia psidii MF-1, a brazilian biotype.</title>
        <authorList>
            <person name="Quecine M.C."/>
            <person name="Pachon D.M.R."/>
            <person name="Bonatelli M.L."/>
            <person name="Correr F.H."/>
            <person name="Franceschini L.M."/>
            <person name="Leite T.F."/>
            <person name="Margarido G.R.A."/>
            <person name="Almeida C.A."/>
            <person name="Ferrarezi J.A."/>
            <person name="Labate C.A."/>
        </authorList>
    </citation>
    <scope>NUCLEOTIDE SEQUENCE</scope>
    <source>
        <strain evidence="1">MF-1</strain>
    </source>
</reference>
<proteinExistence type="predicted"/>
<dbReference type="AlphaFoldDB" id="A0A9Q3DBC0"/>
<sequence length="163" mass="18479">MIIRSARFDLRLTLRHTSLSHKLTMLLIKLLGAFFILASACRARYDPQMRKWLCIRCSEDNIRPANGTTKCGHQINCSQCSSKRETCAILISVQQWECRSCGWVGNENAEQVATFCGCKRSEHNQCGQCEDKDKELDTPHEPASSSKGFMSRLKGKFRYGKIG</sequence>
<keyword evidence="2" id="KW-1185">Reference proteome</keyword>
<protein>
    <submittedName>
        <fullName evidence="1">Uncharacterized protein</fullName>
    </submittedName>
</protein>
<organism evidence="1 2">
    <name type="scientific">Austropuccinia psidii MF-1</name>
    <dbReference type="NCBI Taxonomy" id="1389203"/>
    <lineage>
        <taxon>Eukaryota</taxon>
        <taxon>Fungi</taxon>
        <taxon>Dikarya</taxon>
        <taxon>Basidiomycota</taxon>
        <taxon>Pucciniomycotina</taxon>
        <taxon>Pucciniomycetes</taxon>
        <taxon>Pucciniales</taxon>
        <taxon>Sphaerophragmiaceae</taxon>
        <taxon>Austropuccinia</taxon>
    </lineage>
</organism>
<dbReference type="EMBL" id="AVOT02014850">
    <property type="protein sequence ID" value="MBW0498678.1"/>
    <property type="molecule type" value="Genomic_DNA"/>
</dbReference>
<gene>
    <name evidence="1" type="ORF">O181_038393</name>
</gene>
<comment type="caution">
    <text evidence="1">The sequence shown here is derived from an EMBL/GenBank/DDBJ whole genome shotgun (WGS) entry which is preliminary data.</text>
</comment>
<accession>A0A9Q3DBC0</accession>
<dbReference type="Proteomes" id="UP000765509">
    <property type="component" value="Unassembled WGS sequence"/>
</dbReference>
<name>A0A9Q3DBC0_9BASI</name>